<comment type="caution">
    <text evidence="2">The sequence shown here is derived from an EMBL/GenBank/DDBJ whole genome shotgun (WGS) entry which is preliminary data.</text>
</comment>
<dbReference type="SUPFAM" id="SSF52540">
    <property type="entry name" value="P-loop containing nucleoside triphosphate hydrolases"/>
    <property type="match status" value="1"/>
</dbReference>
<dbReference type="HOGENOM" id="CLU_043385_0_1_9"/>
<gene>
    <name evidence="2" type="ORF">BN587_00109</name>
</gene>
<dbReference type="Pfam" id="PF13481">
    <property type="entry name" value="AAA_25"/>
    <property type="match status" value="1"/>
</dbReference>
<reference evidence="2" key="1">
    <citation type="submission" date="2012-11" db="EMBL/GenBank/DDBJ databases">
        <title>Dependencies among metagenomic species, viruses, plasmids and units of genetic variation.</title>
        <authorList>
            <person name="Nielsen H.B."/>
            <person name="Almeida M."/>
            <person name="Juncker A.S."/>
            <person name="Rasmussen S."/>
            <person name="Li J."/>
            <person name="Sunagawa S."/>
            <person name="Plichta D."/>
            <person name="Gautier L."/>
            <person name="Le Chatelier E."/>
            <person name="Peletier E."/>
            <person name="Bonde I."/>
            <person name="Nielsen T."/>
            <person name="Manichanh C."/>
            <person name="Arumugam M."/>
            <person name="Batto J."/>
            <person name="Santos M.B.Q.D."/>
            <person name="Blom N."/>
            <person name="Borruel N."/>
            <person name="Burgdorf K.S."/>
            <person name="Boumezbeur F."/>
            <person name="Casellas F."/>
            <person name="Dore J."/>
            <person name="Guarner F."/>
            <person name="Hansen T."/>
            <person name="Hildebrand F."/>
            <person name="Kaas R.S."/>
            <person name="Kennedy S."/>
            <person name="Kristiansen K."/>
            <person name="Kultima J.R."/>
            <person name="Leonard P."/>
            <person name="Levenez F."/>
            <person name="Lund O."/>
            <person name="Moumen B."/>
            <person name="Le Paslier D."/>
            <person name="Pons N."/>
            <person name="Pedersen O."/>
            <person name="Prifti E."/>
            <person name="Qin J."/>
            <person name="Raes J."/>
            <person name="Tap J."/>
            <person name="Tims S."/>
            <person name="Ussery D.W."/>
            <person name="Yamada T."/>
            <person name="MetaHit consortium"/>
            <person name="Renault P."/>
            <person name="Sicheritz-Ponten T."/>
            <person name="Bork P."/>
            <person name="Wang J."/>
            <person name="Brunak S."/>
            <person name="Ehrlich S.D."/>
        </authorList>
    </citation>
    <scope>NUCLEOTIDE SEQUENCE [LARGE SCALE GENOMIC DNA]</scope>
</reference>
<dbReference type="AlphaFoldDB" id="R6WIA8"/>
<dbReference type="InterPro" id="IPR027417">
    <property type="entry name" value="P-loop_NTPase"/>
</dbReference>
<sequence>MLKDKIFYPTNSHHSAASSSLQTVTLPELYDTAYMPATALIDNFLYSGVYILAGPPKTGKSFLMAQLAYHIAAGLQFFNHKVTPASVLYLSLEDDLSRLQKRFSRMFGVEGNANLYLATQADSLNKGLQEQLTEFLQSNPATKLVIIDTLQKIREFTSSSYSYASDYHIINILKEIAARYNICIVVVHHTRKMEAEDKFDKISGTTGLLGAADGAMILQKEKRTDKRAQLNIVGRELPDQEIIIEFMPENCTWKFIRSCQQLWEEPKDLLLEQVAALVSDENKIWHGSATQMLQALNISTDDIKPHILSRRLNVKVDKLYNDYGIYYHNKRSNKGSDITLKKLDAKTA</sequence>
<dbReference type="Proteomes" id="UP000014937">
    <property type="component" value="Unassembled WGS sequence"/>
</dbReference>
<dbReference type="Gene3D" id="3.40.50.300">
    <property type="entry name" value="P-loop containing nucleotide triphosphate hydrolases"/>
    <property type="match status" value="1"/>
</dbReference>
<proteinExistence type="predicted"/>
<feature type="domain" description="AAA+ ATPase" evidence="1">
    <location>
        <begin position="46"/>
        <end position="209"/>
    </location>
</feature>
<dbReference type="RefSeq" id="WP_021719230.1">
    <property type="nucleotide sequence ID" value="NZ_FR892749.1"/>
</dbReference>
<evidence type="ECO:0000313" key="2">
    <source>
        <dbReference type="EMBL" id="CDD10863.1"/>
    </source>
</evidence>
<dbReference type="EMBL" id="CBGL010000057">
    <property type="protein sequence ID" value="CDD10863.1"/>
    <property type="molecule type" value="Genomic_DNA"/>
</dbReference>
<accession>R6WIA8</accession>
<dbReference type="InterPro" id="IPR003593">
    <property type="entry name" value="AAA+_ATPase"/>
</dbReference>
<evidence type="ECO:0000259" key="1">
    <source>
        <dbReference type="SMART" id="SM00382"/>
    </source>
</evidence>
<organism evidence="2 3">
    <name type="scientific">Phascolarctobacterium succinatutens CAG:287</name>
    <dbReference type="NCBI Taxonomy" id="1263101"/>
    <lineage>
        <taxon>Bacteria</taxon>
        <taxon>Bacillati</taxon>
        <taxon>Bacillota</taxon>
        <taxon>Negativicutes</taxon>
        <taxon>Acidaminococcales</taxon>
        <taxon>Acidaminococcaceae</taxon>
        <taxon>Phascolarctobacterium</taxon>
    </lineage>
</organism>
<protein>
    <recommendedName>
        <fullName evidence="1">AAA+ ATPase domain-containing protein</fullName>
    </recommendedName>
</protein>
<evidence type="ECO:0000313" key="3">
    <source>
        <dbReference type="Proteomes" id="UP000014937"/>
    </source>
</evidence>
<name>R6WIA8_9FIRM</name>
<dbReference type="SMART" id="SM00382">
    <property type="entry name" value="AAA"/>
    <property type="match status" value="1"/>
</dbReference>